<reference evidence="2" key="1">
    <citation type="submission" date="2021-06" db="EMBL/GenBank/DDBJ databases">
        <title>Comparative genomics, transcriptomics and evolutionary studies reveal genomic signatures of adaptation to plant cell wall in hemibiotrophic fungi.</title>
        <authorList>
            <consortium name="DOE Joint Genome Institute"/>
            <person name="Baroncelli R."/>
            <person name="Diaz J.F."/>
            <person name="Benocci T."/>
            <person name="Peng M."/>
            <person name="Battaglia E."/>
            <person name="Haridas S."/>
            <person name="Andreopoulos W."/>
            <person name="Labutti K."/>
            <person name="Pangilinan J."/>
            <person name="Floch G.L."/>
            <person name="Makela M.R."/>
            <person name="Henrissat B."/>
            <person name="Grigoriev I.V."/>
            <person name="Crouch J.A."/>
            <person name="De Vries R.P."/>
            <person name="Sukno S.A."/>
            <person name="Thon M.R."/>
        </authorList>
    </citation>
    <scope>NUCLEOTIDE SEQUENCE</scope>
    <source>
        <strain evidence="2">CBS 102054</strain>
    </source>
</reference>
<comment type="caution">
    <text evidence="2">The sequence shown here is derived from an EMBL/GenBank/DDBJ whole genome shotgun (WGS) entry which is preliminary data.</text>
</comment>
<dbReference type="Proteomes" id="UP001243989">
    <property type="component" value="Unassembled WGS sequence"/>
</dbReference>
<evidence type="ECO:0000256" key="1">
    <source>
        <dbReference type="SAM" id="MobiDB-lite"/>
    </source>
</evidence>
<evidence type="ECO:0000313" key="2">
    <source>
        <dbReference type="EMBL" id="KAK1639860.1"/>
    </source>
</evidence>
<protein>
    <submittedName>
        <fullName evidence="2">Uncharacterized protein</fullName>
    </submittedName>
</protein>
<keyword evidence="3" id="KW-1185">Reference proteome</keyword>
<proteinExistence type="predicted"/>
<organism evidence="2 3">
    <name type="scientific">Colletotrichum phormii</name>
    <dbReference type="NCBI Taxonomy" id="359342"/>
    <lineage>
        <taxon>Eukaryota</taxon>
        <taxon>Fungi</taxon>
        <taxon>Dikarya</taxon>
        <taxon>Ascomycota</taxon>
        <taxon>Pezizomycotina</taxon>
        <taxon>Sordariomycetes</taxon>
        <taxon>Hypocreomycetidae</taxon>
        <taxon>Glomerellales</taxon>
        <taxon>Glomerellaceae</taxon>
        <taxon>Colletotrichum</taxon>
        <taxon>Colletotrichum acutatum species complex</taxon>
    </lineage>
</organism>
<dbReference type="GeneID" id="85467192"/>
<accession>A0AAI9ZX62</accession>
<sequence>MGIAWYLYLTHRRNLIPTSTQGSRRPDRRNHLPPQGKNGLSTRLCRPSLFPPLSPLMSMDWTTACEHTEIDPQWGDPWGKPKPFKVDSLGFGRQGDGRHCSDGPWSRKLPLTRAWCMVWQRNDTAGYHDSGGSLFIWPWQRRADQTTWFASSVLHGPSSRSPSLIGLPVEGDVTMLRRGASGLCDILRSPLAVAVIRVEFCGPKPGALVALLCFVGIGQRSAQNDTGCWTPQAAKLKAKAKFLRTSLGR</sequence>
<dbReference type="RefSeq" id="XP_060448467.1">
    <property type="nucleotide sequence ID" value="XM_060582330.1"/>
</dbReference>
<dbReference type="AlphaFoldDB" id="A0AAI9ZX62"/>
<feature type="region of interest" description="Disordered" evidence="1">
    <location>
        <begin position="17"/>
        <end position="42"/>
    </location>
</feature>
<dbReference type="EMBL" id="JAHMHQ010000005">
    <property type="protein sequence ID" value="KAK1639860.1"/>
    <property type="molecule type" value="Genomic_DNA"/>
</dbReference>
<evidence type="ECO:0000313" key="3">
    <source>
        <dbReference type="Proteomes" id="UP001243989"/>
    </source>
</evidence>
<name>A0AAI9ZX62_9PEZI</name>
<gene>
    <name evidence="2" type="ORF">BDP81DRAFT_184673</name>
</gene>